<evidence type="ECO:0000256" key="7">
    <source>
        <dbReference type="ARBA" id="ARBA00023098"/>
    </source>
</evidence>
<reference evidence="10" key="1">
    <citation type="journal article" date="2016" name="G3 (Bethesda)">
        <title>First Draft Assembly and Annotation of the Genome of a California Endemic Oak Quercus lobata Nee (Fagaceae).</title>
        <authorList>
            <person name="Sork V.L."/>
            <person name="Fitz-Gibbon S.T."/>
            <person name="Puiu D."/>
            <person name="Crepeau M."/>
            <person name="Gugger P.F."/>
            <person name="Sherman R."/>
            <person name="Stevens K."/>
            <person name="Langley C.H."/>
            <person name="Pellegrini M."/>
            <person name="Salzberg S.L."/>
        </authorList>
    </citation>
    <scope>NUCLEOTIDE SEQUENCE [LARGE SCALE GENOMIC DNA]</scope>
    <source>
        <strain evidence="10">cv. SW786</strain>
    </source>
</reference>
<evidence type="ECO:0000256" key="2">
    <source>
        <dbReference type="ARBA" id="ARBA00008668"/>
    </source>
</evidence>
<comment type="subcellular location">
    <subcellularLocation>
        <location evidence="1">Secreted</location>
    </subcellularLocation>
</comment>
<evidence type="ECO:0000256" key="1">
    <source>
        <dbReference type="ARBA" id="ARBA00004613"/>
    </source>
</evidence>
<proteinExistence type="inferred from homology"/>
<dbReference type="GeneID" id="115963561"/>
<dbReference type="RefSeq" id="XP_030938464.1">
    <property type="nucleotide sequence ID" value="XM_031082604.1"/>
</dbReference>
<keyword evidence="6" id="KW-0442">Lipid degradation</keyword>
<dbReference type="Gramene" id="QL02p034563:mrna">
    <property type="protein sequence ID" value="QL02p034563:mrna"/>
    <property type="gene ID" value="QL02p034563"/>
</dbReference>
<evidence type="ECO:0000313" key="9">
    <source>
        <dbReference type="EnsemblPlants" id="QL02p034563:mrna"/>
    </source>
</evidence>
<keyword evidence="7" id="KW-0443">Lipid metabolism</keyword>
<evidence type="ECO:0000256" key="4">
    <source>
        <dbReference type="ARBA" id="ARBA00022729"/>
    </source>
</evidence>
<dbReference type="GO" id="GO:0016788">
    <property type="term" value="F:hydrolase activity, acting on ester bonds"/>
    <property type="evidence" value="ECO:0007669"/>
    <property type="project" value="InterPro"/>
</dbReference>
<keyword evidence="4 8" id="KW-0732">Signal</keyword>
<feature type="signal peptide" evidence="8">
    <location>
        <begin position="1"/>
        <end position="26"/>
    </location>
</feature>
<dbReference type="PANTHER" id="PTHR45650:SF2">
    <property type="entry name" value="OS06G0560700 PROTEIN"/>
    <property type="match status" value="1"/>
</dbReference>
<dbReference type="CDD" id="cd01837">
    <property type="entry name" value="SGNH_plant_lipase_like"/>
    <property type="match status" value="1"/>
</dbReference>
<keyword evidence="5" id="KW-0378">Hydrolase</keyword>
<dbReference type="OMA" id="INDCKTE"/>
<dbReference type="Proteomes" id="UP000594261">
    <property type="component" value="Chromosome 2"/>
</dbReference>
<dbReference type="GO" id="GO:0016042">
    <property type="term" value="P:lipid catabolic process"/>
    <property type="evidence" value="ECO:0007669"/>
    <property type="project" value="UniProtKB-KW"/>
</dbReference>
<comment type="similarity">
    <text evidence="2">Belongs to the 'GDSL' lipolytic enzyme family.</text>
</comment>
<evidence type="ECO:0000256" key="5">
    <source>
        <dbReference type="ARBA" id="ARBA00022801"/>
    </source>
</evidence>
<dbReference type="PROSITE" id="PS51257">
    <property type="entry name" value="PROKAR_LIPOPROTEIN"/>
    <property type="match status" value="1"/>
</dbReference>
<protein>
    <recommendedName>
        <fullName evidence="11">GDSL esterase/lipase</fullName>
    </recommendedName>
</protein>
<dbReference type="KEGG" id="qlo:115963561"/>
<evidence type="ECO:0000256" key="6">
    <source>
        <dbReference type="ARBA" id="ARBA00022963"/>
    </source>
</evidence>
<dbReference type="OrthoDB" id="1600564at2759"/>
<dbReference type="Gene3D" id="3.40.50.1110">
    <property type="entry name" value="SGNH hydrolase"/>
    <property type="match status" value="1"/>
</dbReference>
<dbReference type="InterPro" id="IPR001087">
    <property type="entry name" value="GDSL"/>
</dbReference>
<reference evidence="9" key="2">
    <citation type="submission" date="2021-01" db="UniProtKB">
        <authorList>
            <consortium name="EnsemblPlants"/>
        </authorList>
    </citation>
    <scope>IDENTIFICATION</scope>
</reference>
<feature type="chain" id="PRO_5029573687" description="GDSL esterase/lipase" evidence="8">
    <location>
        <begin position="27"/>
        <end position="376"/>
    </location>
</feature>
<dbReference type="AlphaFoldDB" id="A0A7N2KV90"/>
<evidence type="ECO:0000313" key="10">
    <source>
        <dbReference type="Proteomes" id="UP000594261"/>
    </source>
</evidence>
<organism evidence="9 10">
    <name type="scientific">Quercus lobata</name>
    <name type="common">Valley oak</name>
    <dbReference type="NCBI Taxonomy" id="97700"/>
    <lineage>
        <taxon>Eukaryota</taxon>
        <taxon>Viridiplantae</taxon>
        <taxon>Streptophyta</taxon>
        <taxon>Embryophyta</taxon>
        <taxon>Tracheophyta</taxon>
        <taxon>Spermatophyta</taxon>
        <taxon>Magnoliopsida</taxon>
        <taxon>eudicotyledons</taxon>
        <taxon>Gunneridae</taxon>
        <taxon>Pentapetalae</taxon>
        <taxon>rosids</taxon>
        <taxon>fabids</taxon>
        <taxon>Fagales</taxon>
        <taxon>Fagaceae</taxon>
        <taxon>Quercus</taxon>
    </lineage>
</organism>
<name>A0A7N2KV90_QUELO</name>
<dbReference type="EnsemblPlants" id="QL02p034563:mrna">
    <property type="protein sequence ID" value="QL02p034563:mrna"/>
    <property type="gene ID" value="QL02p034563"/>
</dbReference>
<dbReference type="InterPro" id="IPR051238">
    <property type="entry name" value="GDSL_esterase/lipase"/>
</dbReference>
<dbReference type="GO" id="GO:0005576">
    <property type="term" value="C:extracellular region"/>
    <property type="evidence" value="ECO:0007669"/>
    <property type="project" value="UniProtKB-SubCell"/>
</dbReference>
<gene>
    <name evidence="9" type="primary">LOC115963561</name>
</gene>
<evidence type="ECO:0000256" key="3">
    <source>
        <dbReference type="ARBA" id="ARBA00022525"/>
    </source>
</evidence>
<evidence type="ECO:0000256" key="8">
    <source>
        <dbReference type="SAM" id="SignalP"/>
    </source>
</evidence>
<accession>A0A7N2KV90</accession>
<keyword evidence="3" id="KW-0964">Secreted</keyword>
<dbReference type="InterPro" id="IPR036514">
    <property type="entry name" value="SGNH_hydro_sf"/>
</dbReference>
<evidence type="ECO:0008006" key="11">
    <source>
        <dbReference type="Google" id="ProtNLM"/>
    </source>
</evidence>
<keyword evidence="10" id="KW-1185">Reference proteome</keyword>
<dbReference type="Pfam" id="PF00657">
    <property type="entry name" value="Lipase_GDSL"/>
    <property type="match status" value="1"/>
</dbReference>
<dbReference type="InParanoid" id="A0A7N2KV90"/>
<dbReference type="InterPro" id="IPR035669">
    <property type="entry name" value="SGNH_plant_lipase-like"/>
</dbReference>
<dbReference type="SUPFAM" id="SSF52266">
    <property type="entry name" value="SGNH hydrolase"/>
    <property type="match status" value="1"/>
</dbReference>
<dbReference type="PANTHER" id="PTHR45650">
    <property type="entry name" value="GDSL-LIKE LIPASE/ACYLHYDROLASE-RELATED"/>
    <property type="match status" value="1"/>
</dbReference>
<sequence length="376" mass="40771">MTVKTHLELVILYFLILACFTHRCKSLCRFSSSENLRDGEIKGMFVFGSSLVDNGNNNFLDTKAKADYLPYGIDFPNGSSGRFTNGKNVVDLLGEQLKLPSLIPPFMDPATKGSRIVEGVNHASGSAGILDDTGSVAGNATSMNQQIKNFEEVTLPDLEAQLGCTSSESLPNYIFVIGIGGNDYVFNYFLRKTFLTVGLERFTSYLISSLSKQLENLYNLGARKFVLTTAYPIGSSPMVNLNQPNCGPCSQALNVAAAVYNIHLKSLVEDIKLRMPGSNFVVVNTYDIVKDIIDNPTSKGFSDTTNACCEVKSAEQGGTGVSCERGGQVCADRNSHVYFDGLHPSEAVNIQIATKAYASNLGSEVYPINVKQLAEL</sequence>